<proteinExistence type="predicted"/>
<sequence length="186" mass="20920">MVTEKGDLIQTIALSTDGKEKDRVCKGRPDQWCIFASVLEADTGHQLVNSPSRATAASPSQQVNMRYTFDANTGKVTQTVKLDGKVIDEMSTSSGKPFDFYTEIECQNWAHGLAHAHSYLYTTFRLNQPDMGWRDIINNWQTSNADPETHDGGKTWYVSWAHINETFFEVVSQTNSLICLLLLVLI</sequence>
<gene>
    <name evidence="1" type="ORF">EJ08DRAFT_14270</name>
</gene>
<dbReference type="AlphaFoldDB" id="A0A9P4P607"/>
<organism evidence="1 2">
    <name type="scientific">Tothia fuscella</name>
    <dbReference type="NCBI Taxonomy" id="1048955"/>
    <lineage>
        <taxon>Eukaryota</taxon>
        <taxon>Fungi</taxon>
        <taxon>Dikarya</taxon>
        <taxon>Ascomycota</taxon>
        <taxon>Pezizomycotina</taxon>
        <taxon>Dothideomycetes</taxon>
        <taxon>Pleosporomycetidae</taxon>
        <taxon>Venturiales</taxon>
        <taxon>Cylindrosympodiaceae</taxon>
        <taxon>Tothia</taxon>
    </lineage>
</organism>
<name>A0A9P4P607_9PEZI</name>
<dbReference type="EMBL" id="MU007009">
    <property type="protein sequence ID" value="KAF2437141.1"/>
    <property type="molecule type" value="Genomic_DNA"/>
</dbReference>
<comment type="caution">
    <text evidence="1">The sequence shown here is derived from an EMBL/GenBank/DDBJ whole genome shotgun (WGS) entry which is preliminary data.</text>
</comment>
<reference evidence="1" key="1">
    <citation type="journal article" date="2020" name="Stud. Mycol.">
        <title>101 Dothideomycetes genomes: a test case for predicting lifestyles and emergence of pathogens.</title>
        <authorList>
            <person name="Haridas S."/>
            <person name="Albert R."/>
            <person name="Binder M."/>
            <person name="Bloem J."/>
            <person name="Labutti K."/>
            <person name="Salamov A."/>
            <person name="Andreopoulos B."/>
            <person name="Baker S."/>
            <person name="Barry K."/>
            <person name="Bills G."/>
            <person name="Bluhm B."/>
            <person name="Cannon C."/>
            <person name="Castanera R."/>
            <person name="Culley D."/>
            <person name="Daum C."/>
            <person name="Ezra D."/>
            <person name="Gonzalez J."/>
            <person name="Henrissat B."/>
            <person name="Kuo A."/>
            <person name="Liang C."/>
            <person name="Lipzen A."/>
            <person name="Lutzoni F."/>
            <person name="Magnuson J."/>
            <person name="Mondo S."/>
            <person name="Nolan M."/>
            <person name="Ohm R."/>
            <person name="Pangilinan J."/>
            <person name="Park H.-J."/>
            <person name="Ramirez L."/>
            <person name="Alfaro M."/>
            <person name="Sun H."/>
            <person name="Tritt A."/>
            <person name="Yoshinaga Y."/>
            <person name="Zwiers L.-H."/>
            <person name="Turgeon B."/>
            <person name="Goodwin S."/>
            <person name="Spatafora J."/>
            <person name="Crous P."/>
            <person name="Grigoriev I."/>
        </authorList>
    </citation>
    <scope>NUCLEOTIDE SEQUENCE</scope>
    <source>
        <strain evidence="1">CBS 130266</strain>
    </source>
</reference>
<evidence type="ECO:0000313" key="2">
    <source>
        <dbReference type="Proteomes" id="UP000800235"/>
    </source>
</evidence>
<dbReference type="OrthoDB" id="5086500at2759"/>
<dbReference type="Proteomes" id="UP000800235">
    <property type="component" value="Unassembled WGS sequence"/>
</dbReference>
<keyword evidence="2" id="KW-1185">Reference proteome</keyword>
<accession>A0A9P4P607</accession>
<evidence type="ECO:0000313" key="1">
    <source>
        <dbReference type="EMBL" id="KAF2437141.1"/>
    </source>
</evidence>
<protein>
    <submittedName>
        <fullName evidence="1">Uncharacterized protein</fullName>
    </submittedName>
</protein>